<dbReference type="EMBL" id="CM042047">
    <property type="protein sequence ID" value="KAI3771764.1"/>
    <property type="molecule type" value="Genomic_DNA"/>
</dbReference>
<comment type="caution">
    <text evidence="1">The sequence shown here is derived from an EMBL/GenBank/DDBJ whole genome shotgun (WGS) entry which is preliminary data.</text>
</comment>
<keyword evidence="2" id="KW-1185">Reference proteome</keyword>
<evidence type="ECO:0000313" key="2">
    <source>
        <dbReference type="Proteomes" id="UP001055879"/>
    </source>
</evidence>
<proteinExistence type="predicted"/>
<organism evidence="1 2">
    <name type="scientific">Arctium lappa</name>
    <name type="common">Greater burdock</name>
    <name type="synonym">Lappa major</name>
    <dbReference type="NCBI Taxonomy" id="4217"/>
    <lineage>
        <taxon>Eukaryota</taxon>
        <taxon>Viridiplantae</taxon>
        <taxon>Streptophyta</taxon>
        <taxon>Embryophyta</taxon>
        <taxon>Tracheophyta</taxon>
        <taxon>Spermatophyta</taxon>
        <taxon>Magnoliopsida</taxon>
        <taxon>eudicotyledons</taxon>
        <taxon>Gunneridae</taxon>
        <taxon>Pentapetalae</taxon>
        <taxon>asterids</taxon>
        <taxon>campanulids</taxon>
        <taxon>Asterales</taxon>
        <taxon>Asteraceae</taxon>
        <taxon>Carduoideae</taxon>
        <taxon>Cardueae</taxon>
        <taxon>Arctiinae</taxon>
        <taxon>Arctium</taxon>
    </lineage>
</organism>
<reference evidence="2" key="1">
    <citation type="journal article" date="2022" name="Mol. Ecol. Resour.">
        <title>The genomes of chicory, endive, great burdock and yacon provide insights into Asteraceae palaeo-polyploidization history and plant inulin production.</title>
        <authorList>
            <person name="Fan W."/>
            <person name="Wang S."/>
            <person name="Wang H."/>
            <person name="Wang A."/>
            <person name="Jiang F."/>
            <person name="Liu H."/>
            <person name="Zhao H."/>
            <person name="Xu D."/>
            <person name="Zhang Y."/>
        </authorList>
    </citation>
    <scope>NUCLEOTIDE SEQUENCE [LARGE SCALE GENOMIC DNA]</scope>
    <source>
        <strain evidence="2">cv. Niubang</strain>
    </source>
</reference>
<sequence length="119" mass="12979">MAMVVALADQGPTFDLDSPQKASIIDCRAAFLSIGDCILAARRVYSRGETRILPGPVCCRAAQELNSGCWPRFFGYNPFYPLILQIYCSGYQNGPPATPFATEPLETGLSQASENELKQ</sequence>
<gene>
    <name evidence="1" type="ORF">L6452_02931</name>
</gene>
<accession>A0ACB9FKF2</accession>
<evidence type="ECO:0000313" key="1">
    <source>
        <dbReference type="EMBL" id="KAI3771764.1"/>
    </source>
</evidence>
<reference evidence="1 2" key="2">
    <citation type="journal article" date="2022" name="Mol. Ecol. Resour.">
        <title>The genomes of chicory, endive, great burdock and yacon provide insights into Asteraceae paleo-polyploidization history and plant inulin production.</title>
        <authorList>
            <person name="Fan W."/>
            <person name="Wang S."/>
            <person name="Wang H."/>
            <person name="Wang A."/>
            <person name="Jiang F."/>
            <person name="Liu H."/>
            <person name="Zhao H."/>
            <person name="Xu D."/>
            <person name="Zhang Y."/>
        </authorList>
    </citation>
    <scope>NUCLEOTIDE SEQUENCE [LARGE SCALE GENOMIC DNA]</scope>
    <source>
        <strain evidence="2">cv. Niubang</strain>
    </source>
</reference>
<protein>
    <submittedName>
        <fullName evidence="1">Uncharacterized protein</fullName>
    </submittedName>
</protein>
<name>A0ACB9FKF2_ARCLA</name>
<dbReference type="Proteomes" id="UP001055879">
    <property type="component" value="Linkage Group LG01"/>
</dbReference>